<evidence type="ECO:0000256" key="1">
    <source>
        <dbReference type="ARBA" id="ARBA00003238"/>
    </source>
</evidence>
<accession>A0A0C3AID6</accession>
<dbReference type="AlphaFoldDB" id="A0A0C3AID6"/>
<dbReference type="Gene3D" id="3.40.50.10170">
    <property type="match status" value="1"/>
</dbReference>
<dbReference type="PANTHER" id="PTHR33434">
    <property type="entry name" value="DEGV DOMAIN-CONTAINING PROTEIN DR_1986-RELATED"/>
    <property type="match status" value="1"/>
</dbReference>
<comment type="function">
    <text evidence="1">May bind long-chain fatty acids, such as palmitate, and may play a role in lipid transport or fatty acid metabolism.</text>
</comment>
<sequence>MKIAIVTDSTSYLSKEEQEKYGIHIVHMPVMIDGKSYEEGSNISTDEFYEKLKNSQSFPSTSQPPMGELINLYDSLADEGYDTVISIHLASTISGFYNSLSALAPTIENIKVIPYNSKITVKLMGNLAIEAAKKVQSGASVDEIIEHLDHVRDTIDEVFVVDDLQNLVRGGRLSNASAFLGSLLKIKPLLTFDKKSNEIVAFEKVRSRKKALKRTEEIFKEAASKVDYPLKAIVINGNDPEAGHEWKENIQQLYPEMSIEESYFGPVIGTHLGNKSLALAWMIDTDKKD</sequence>
<dbReference type="Proteomes" id="UP000186588">
    <property type="component" value="Unassembled WGS sequence"/>
</dbReference>
<gene>
    <name evidence="3" type="primary">degV_2</name>
    <name evidence="3" type="ORF">FF306_01345</name>
</gene>
<dbReference type="GO" id="GO:0008289">
    <property type="term" value="F:lipid binding"/>
    <property type="evidence" value="ECO:0007669"/>
    <property type="project" value="UniProtKB-KW"/>
</dbReference>
<dbReference type="PROSITE" id="PS51482">
    <property type="entry name" value="DEGV"/>
    <property type="match status" value="1"/>
</dbReference>
<keyword evidence="2" id="KW-0446">Lipid-binding</keyword>
<dbReference type="InterPro" id="IPR003797">
    <property type="entry name" value="DegV"/>
</dbReference>
<organism evidence="3 4">
    <name type="scientific">Apilactobacillus kunkeei</name>
    <dbReference type="NCBI Taxonomy" id="148814"/>
    <lineage>
        <taxon>Bacteria</taxon>
        <taxon>Bacillati</taxon>
        <taxon>Bacillota</taxon>
        <taxon>Bacilli</taxon>
        <taxon>Lactobacillales</taxon>
        <taxon>Lactobacillaceae</taxon>
        <taxon>Apilactobacillus</taxon>
    </lineage>
</organism>
<name>A0A0C3AID6_9LACO</name>
<dbReference type="RefSeq" id="WP_041152246.1">
    <property type="nucleotide sequence ID" value="NZ_BDDX01000016.1"/>
</dbReference>
<evidence type="ECO:0000313" key="4">
    <source>
        <dbReference type="Proteomes" id="UP000186588"/>
    </source>
</evidence>
<dbReference type="NCBIfam" id="TIGR00762">
    <property type="entry name" value="DegV"/>
    <property type="match status" value="1"/>
</dbReference>
<reference evidence="3 4" key="1">
    <citation type="journal article" date="2016" name="Syst. Appl. Microbiol.">
        <title>Genomic characterization of a fructophilic bee symbiont Lactobacillus kunkeei reveals its niche-specific adaptation.</title>
        <authorList>
            <person name="Maeno S."/>
            <person name="Tanizawa Y."/>
            <person name="Kanesaki Y."/>
            <person name="Kubota E."/>
            <person name="Kumar H."/>
            <person name="Dicks L."/>
            <person name="Salminen S."/>
            <person name="Nakagawa J."/>
            <person name="Arita M."/>
            <person name="Endo A."/>
        </authorList>
    </citation>
    <scope>NUCLEOTIDE SEQUENCE [LARGE SCALE GENOMIC DNA]</scope>
    <source>
        <strain evidence="3 4">FF30-6</strain>
    </source>
</reference>
<dbReference type="EMBL" id="BDDX01000016">
    <property type="protein sequence ID" value="GAT91224.1"/>
    <property type="molecule type" value="Genomic_DNA"/>
</dbReference>
<proteinExistence type="predicted"/>
<dbReference type="InterPro" id="IPR043168">
    <property type="entry name" value="DegV_C"/>
</dbReference>
<evidence type="ECO:0000256" key="2">
    <source>
        <dbReference type="ARBA" id="ARBA00023121"/>
    </source>
</evidence>
<protein>
    <submittedName>
        <fullName evidence="3">DegV family protein</fullName>
    </submittedName>
</protein>
<dbReference type="Pfam" id="PF02645">
    <property type="entry name" value="DegV"/>
    <property type="match status" value="1"/>
</dbReference>
<dbReference type="PATRIC" id="fig|148814.19.peg.619"/>
<dbReference type="SUPFAM" id="SSF82549">
    <property type="entry name" value="DAK1/DegV-like"/>
    <property type="match status" value="1"/>
</dbReference>
<dbReference type="PANTHER" id="PTHR33434:SF2">
    <property type="entry name" value="FATTY ACID-BINDING PROTEIN TM_1468"/>
    <property type="match status" value="1"/>
</dbReference>
<dbReference type="InterPro" id="IPR050270">
    <property type="entry name" value="DegV_domain_contain"/>
</dbReference>
<dbReference type="Gene3D" id="3.30.1180.10">
    <property type="match status" value="1"/>
</dbReference>
<evidence type="ECO:0000313" key="3">
    <source>
        <dbReference type="EMBL" id="GAT91224.1"/>
    </source>
</evidence>
<comment type="caution">
    <text evidence="3">The sequence shown here is derived from an EMBL/GenBank/DDBJ whole genome shotgun (WGS) entry which is preliminary data.</text>
</comment>